<dbReference type="InterPro" id="IPR051447">
    <property type="entry name" value="Lipoprotein-release_system"/>
</dbReference>
<keyword evidence="10" id="KW-1185">Reference proteome</keyword>
<evidence type="ECO:0000313" key="9">
    <source>
        <dbReference type="EMBL" id="MFC6280241.1"/>
    </source>
</evidence>
<feature type="transmembrane region" description="Helical" evidence="7">
    <location>
        <begin position="267"/>
        <end position="290"/>
    </location>
</feature>
<feature type="transmembrane region" description="Helical" evidence="7">
    <location>
        <begin position="753"/>
        <end position="776"/>
    </location>
</feature>
<keyword evidence="5 7" id="KW-1133">Transmembrane helix</keyword>
<dbReference type="EMBL" id="JBHSRS010000005">
    <property type="protein sequence ID" value="MFC6280241.1"/>
    <property type="molecule type" value="Genomic_DNA"/>
</dbReference>
<keyword evidence="3" id="KW-1003">Cell membrane</keyword>
<evidence type="ECO:0000313" key="10">
    <source>
        <dbReference type="Proteomes" id="UP001596270"/>
    </source>
</evidence>
<feature type="transmembrane region" description="Helical" evidence="7">
    <location>
        <begin position="841"/>
        <end position="865"/>
    </location>
</feature>
<evidence type="ECO:0000256" key="4">
    <source>
        <dbReference type="ARBA" id="ARBA00022692"/>
    </source>
</evidence>
<protein>
    <submittedName>
        <fullName evidence="9">ABC transporter permease</fullName>
    </submittedName>
</protein>
<feature type="transmembrane region" description="Helical" evidence="7">
    <location>
        <begin position="412"/>
        <end position="431"/>
    </location>
</feature>
<feature type="transmembrane region" description="Helical" evidence="7">
    <location>
        <begin position="437"/>
        <end position="460"/>
    </location>
</feature>
<dbReference type="InterPro" id="IPR003838">
    <property type="entry name" value="ABC3_permease_C"/>
</dbReference>
<feature type="domain" description="ABC3 transporter permease C-terminal" evidence="8">
    <location>
        <begin position="269"/>
        <end position="394"/>
    </location>
</feature>
<gene>
    <name evidence="9" type="ORF">ACFQND_03220</name>
</gene>
<name>A0ABW1TRM1_9BURK</name>
<comment type="similarity">
    <text evidence="2">Belongs to the ABC-4 integral membrane protein family. LolC/E subfamily.</text>
</comment>
<evidence type="ECO:0000256" key="3">
    <source>
        <dbReference type="ARBA" id="ARBA00022475"/>
    </source>
</evidence>
<feature type="transmembrane region" description="Helical" evidence="7">
    <location>
        <begin position="487"/>
        <end position="511"/>
    </location>
</feature>
<dbReference type="Proteomes" id="UP001596270">
    <property type="component" value="Unassembled WGS sequence"/>
</dbReference>
<sequence>MASPTRTTLPPGAAAFTLLPRLLRQLSWRELRHHPWRNLAAMAAVMLGVALAFSVQLINASALSEFSQAVRSVNGQPDLELRAVQGSFDEAIFERVANHPQVAAASPMLELASYAVTPAGQRLALRIVGLDALVVAQLAPALMPVPAADADRFALFTPGAVFLNPAARQKLPDTGFQLQSGLQLLNVNVAGSVSAGGAPLAVMDIGAAQELFGKRGQLSRIDVRLKAGTDQAAFIRSLELPSGVTAAEPGDAAQRVSNLSRAYRVNLTVLALVALFTGAFLVFSVLSLSVAKRAQQFALLGVLGLTGRERLLLVLAESGLLGLVGSAAGIALGTGLAALALRLLGGDLGGGYFAGVAPSLQWSGWAAAIYGALGVAASLVGGWWPARAAQKLPPAQTLKGLGATSSNGHGHWLSIILIAAGALLAAAPPVFGIPLAAYASVALLLIGGITALPWLIALLYDRLGPLVAHRLLPLLAVERARRVRESAAVAVSGVVASLSLAVALTVMVASFRDSVTHWLDVVLPADLYMRTAPPSGSSSVAGDTVYFTPEFVNAMARVKGVSHVSALRNTTLLLDPGQPAVALIAREITDPASTLPLVGSALPVPPGHVAIYVSEAMVDLYGARPGTVFRRLSQSFSALASVERAQPATTLIAPPAASSPTIFYVAGVWRDYARQFGAIAMDQRDFERLTGDRRVNDLALWLDANASSSEVEQAVRLEADRLSGAGALIEFASTRQIRATSLKIFDRSFAVTYWLQGVAIAIGLFGVAASFSAQVLARRKEFGLLAHLGLTRRQILAVVAGEGAAWTLIGSVAGLALGLLVAVVLVHVVNPQSFHWTMDLVLPWLRLLGLCAAVVAAGTVTAWLAGRAAAGKDAVLAVKEDW</sequence>
<evidence type="ECO:0000259" key="8">
    <source>
        <dbReference type="Pfam" id="PF02687"/>
    </source>
</evidence>
<keyword evidence="6 7" id="KW-0472">Membrane</keyword>
<evidence type="ECO:0000256" key="6">
    <source>
        <dbReference type="ARBA" id="ARBA00023136"/>
    </source>
</evidence>
<evidence type="ECO:0000256" key="7">
    <source>
        <dbReference type="SAM" id="Phobius"/>
    </source>
</evidence>
<dbReference type="RefSeq" id="WP_371434576.1">
    <property type="nucleotide sequence ID" value="NZ_JBHSRS010000005.1"/>
</dbReference>
<evidence type="ECO:0000256" key="5">
    <source>
        <dbReference type="ARBA" id="ARBA00022989"/>
    </source>
</evidence>
<evidence type="ECO:0000256" key="2">
    <source>
        <dbReference type="ARBA" id="ARBA00005236"/>
    </source>
</evidence>
<comment type="subcellular location">
    <subcellularLocation>
        <location evidence="1">Cell membrane</location>
        <topology evidence="1">Multi-pass membrane protein</topology>
    </subcellularLocation>
</comment>
<proteinExistence type="inferred from homology"/>
<organism evidence="9 10">
    <name type="scientific">Polaromonas aquatica</name>
    <dbReference type="NCBI Taxonomy" id="332657"/>
    <lineage>
        <taxon>Bacteria</taxon>
        <taxon>Pseudomonadati</taxon>
        <taxon>Pseudomonadota</taxon>
        <taxon>Betaproteobacteria</taxon>
        <taxon>Burkholderiales</taxon>
        <taxon>Comamonadaceae</taxon>
        <taxon>Polaromonas</taxon>
    </lineage>
</organism>
<dbReference type="Pfam" id="PF02687">
    <property type="entry name" value="FtsX"/>
    <property type="match status" value="2"/>
</dbReference>
<feature type="transmembrane region" description="Helical" evidence="7">
    <location>
        <begin position="796"/>
        <end position="829"/>
    </location>
</feature>
<evidence type="ECO:0000256" key="1">
    <source>
        <dbReference type="ARBA" id="ARBA00004651"/>
    </source>
</evidence>
<feature type="transmembrane region" description="Helical" evidence="7">
    <location>
        <begin position="364"/>
        <end position="384"/>
    </location>
</feature>
<keyword evidence="4 7" id="KW-0812">Transmembrane</keyword>
<feature type="domain" description="ABC3 transporter permease C-terminal" evidence="8">
    <location>
        <begin position="758"/>
        <end position="872"/>
    </location>
</feature>
<feature type="transmembrane region" description="Helical" evidence="7">
    <location>
        <begin position="39"/>
        <end position="58"/>
    </location>
</feature>
<feature type="transmembrane region" description="Helical" evidence="7">
    <location>
        <begin position="311"/>
        <end position="344"/>
    </location>
</feature>
<comment type="caution">
    <text evidence="9">The sequence shown here is derived from an EMBL/GenBank/DDBJ whole genome shotgun (WGS) entry which is preliminary data.</text>
</comment>
<dbReference type="PANTHER" id="PTHR30489:SF0">
    <property type="entry name" value="LIPOPROTEIN-RELEASING SYSTEM TRANSMEMBRANE PROTEIN LOLE"/>
    <property type="match status" value="1"/>
</dbReference>
<accession>A0ABW1TRM1</accession>
<dbReference type="PANTHER" id="PTHR30489">
    <property type="entry name" value="LIPOPROTEIN-RELEASING SYSTEM TRANSMEMBRANE PROTEIN LOLE"/>
    <property type="match status" value="1"/>
</dbReference>
<reference evidence="10" key="1">
    <citation type="journal article" date="2019" name="Int. J. Syst. Evol. Microbiol.">
        <title>The Global Catalogue of Microorganisms (GCM) 10K type strain sequencing project: providing services to taxonomists for standard genome sequencing and annotation.</title>
        <authorList>
            <consortium name="The Broad Institute Genomics Platform"/>
            <consortium name="The Broad Institute Genome Sequencing Center for Infectious Disease"/>
            <person name="Wu L."/>
            <person name="Ma J."/>
        </authorList>
    </citation>
    <scope>NUCLEOTIDE SEQUENCE [LARGE SCALE GENOMIC DNA]</scope>
    <source>
        <strain evidence="10">CCUG 39402</strain>
    </source>
</reference>